<dbReference type="Pfam" id="PF06947">
    <property type="entry name" value="DUF1290"/>
    <property type="match status" value="1"/>
</dbReference>
<reference evidence="3 4" key="1">
    <citation type="submission" date="2021-03" db="EMBL/GenBank/DDBJ databases">
        <title>Genomic Encyclopedia of Type Strains, Phase IV (KMG-IV): sequencing the most valuable type-strain genomes for metagenomic binning, comparative biology and taxonomic classification.</title>
        <authorList>
            <person name="Goeker M."/>
        </authorList>
    </citation>
    <scope>NUCLEOTIDE SEQUENCE [LARGE SCALE GENOMIC DNA]</scope>
    <source>
        <strain evidence="3 4">DSM 27138</strain>
    </source>
</reference>
<protein>
    <submittedName>
        <fullName evidence="3">Small basic protein</fullName>
    </submittedName>
</protein>
<feature type="transmembrane region" description="Helical" evidence="2">
    <location>
        <begin position="56"/>
        <end position="77"/>
    </location>
</feature>
<keyword evidence="1" id="KW-1003">Cell membrane</keyword>
<dbReference type="PIRSF" id="PIRSF018579">
    <property type="entry name" value="Sbp"/>
    <property type="match status" value="1"/>
</dbReference>
<keyword evidence="2" id="KW-1133">Transmembrane helix</keyword>
<dbReference type="Proteomes" id="UP001519289">
    <property type="component" value="Unassembled WGS sequence"/>
</dbReference>
<evidence type="ECO:0000313" key="4">
    <source>
        <dbReference type="Proteomes" id="UP001519289"/>
    </source>
</evidence>
<comment type="subcellular location">
    <subcellularLocation>
        <location evidence="1">Cell membrane</location>
        <topology evidence="1">Multi-pass membrane protein</topology>
    </subcellularLocation>
</comment>
<comment type="caution">
    <text evidence="3">The sequence shown here is derived from an EMBL/GenBank/DDBJ whole genome shotgun (WGS) entry which is preliminary data.</text>
</comment>
<comment type="similarity">
    <text evidence="1">Belongs to the sbp family.</text>
</comment>
<evidence type="ECO:0000256" key="2">
    <source>
        <dbReference type="SAM" id="Phobius"/>
    </source>
</evidence>
<dbReference type="InterPro" id="IPR009709">
    <property type="entry name" value="DUF1290"/>
</dbReference>
<accession>A0ABS4JRS1</accession>
<evidence type="ECO:0000313" key="3">
    <source>
        <dbReference type="EMBL" id="MBP2017149.1"/>
    </source>
</evidence>
<keyword evidence="1 2" id="KW-0812">Transmembrane</keyword>
<name>A0ABS4JRS1_9FIRM</name>
<dbReference type="EMBL" id="JAGGLG010000003">
    <property type="protein sequence ID" value="MBP2017149.1"/>
    <property type="molecule type" value="Genomic_DNA"/>
</dbReference>
<gene>
    <name evidence="3" type="ORF">J2Z79_000523</name>
</gene>
<proteinExistence type="inferred from homology"/>
<sequence>MWIIVLGFIVGILLGVLSPFTLPIAYARYLSIAVLAALDTAFGGLRASLEGTYDNGIFITGFFTNALLAAGLVYLGDRIGVESLYMAGVVAMGIRLFQNLGIIRRLLLRRWGLLNGAEPQEGAEEPKQAQEE</sequence>
<keyword evidence="1 2" id="KW-0472">Membrane</keyword>
<evidence type="ECO:0000256" key="1">
    <source>
        <dbReference type="PIRNR" id="PIRNR018579"/>
    </source>
</evidence>
<keyword evidence="4" id="KW-1185">Reference proteome</keyword>
<organism evidence="3 4">
    <name type="scientific">Symbiobacterium terraclitae</name>
    <dbReference type="NCBI Taxonomy" id="557451"/>
    <lineage>
        <taxon>Bacteria</taxon>
        <taxon>Bacillati</taxon>
        <taxon>Bacillota</taxon>
        <taxon>Clostridia</taxon>
        <taxon>Eubacteriales</taxon>
        <taxon>Symbiobacteriaceae</taxon>
        <taxon>Symbiobacterium</taxon>
    </lineage>
</organism>
<dbReference type="RefSeq" id="WP_209465302.1">
    <property type="nucleotide sequence ID" value="NZ_JAGGLG010000003.1"/>
</dbReference>